<geneLocation type="plasmid" evidence="1">
    <name>p17-15-vir-like</name>
</geneLocation>
<organism evidence="1">
    <name type="scientific">Klebsiella pneumoniae</name>
    <dbReference type="NCBI Taxonomy" id="573"/>
    <lineage>
        <taxon>Bacteria</taxon>
        <taxon>Pseudomonadati</taxon>
        <taxon>Pseudomonadota</taxon>
        <taxon>Gammaproteobacteria</taxon>
        <taxon>Enterobacterales</taxon>
        <taxon>Enterobacteriaceae</taxon>
        <taxon>Klebsiella/Raoultella group</taxon>
        <taxon>Klebsiella</taxon>
        <taxon>Klebsiella pneumoniae complex</taxon>
    </lineage>
</organism>
<reference evidence="1" key="1">
    <citation type="submission" date="2020-01" db="EMBL/GenBank/DDBJ databases">
        <authorList>
            <person name="Qin S."/>
        </authorList>
    </citation>
    <scope>NUCLEOTIDE SEQUENCE</scope>
    <source>
        <strain evidence="1">CVir17-16-YZ6g</strain>
        <plasmid evidence="1">p17-15-vir-like</plasmid>
    </source>
</reference>
<proteinExistence type="predicted"/>
<sequence>MVSLLNQSSRGLVSKLSPYQPKDAVYLPTGGIFLFEDQRSGLTLVTTTGRYSFSEGKVYDVLREKNKFNRYQISEKVTFYH</sequence>
<evidence type="ECO:0000313" key="1">
    <source>
        <dbReference type="EMBL" id="QTX13974.1"/>
    </source>
</evidence>
<accession>A0A8B0SSY1</accession>
<dbReference type="AlphaFoldDB" id="A0A8B0SSY1"/>
<keyword evidence="1" id="KW-0614">Plasmid</keyword>
<protein>
    <submittedName>
        <fullName evidence="1">IncH1 plasmid conjugative transfer thiol:disulfide interchange protein HtdT</fullName>
    </submittedName>
</protein>
<dbReference type="EMBL" id="MN956836">
    <property type="protein sequence ID" value="QTX13974.1"/>
    <property type="molecule type" value="Genomic_DNA"/>
</dbReference>
<name>A0A8B0SSY1_KLEPN</name>